<sequence length="102" mass="10165">MSPADSQLEPAGTLGDDDGITKLARISVVPGDVVEDDAKWENTGALTGFSTIGGAGAYLLGDGVSDEEMPIVGGIVTGEYAGEVHDILLGDPGTGDAAGVFT</sequence>
<reference evidence="2" key="1">
    <citation type="journal article" date="2023" name="Proc. Natl. Acad. Sci. U.S.A.">
        <title>Genomic and structural basis for evolution of tropane alkaloid biosynthesis.</title>
        <authorList>
            <person name="Wanga Y.-J."/>
            <person name="Taina T."/>
            <person name="Yua J.-Y."/>
            <person name="Lia J."/>
            <person name="Xua B."/>
            <person name="Chenc J."/>
            <person name="D'Auriad J.C."/>
            <person name="Huanga J.-P."/>
            <person name="Huanga S.-X."/>
        </authorList>
    </citation>
    <scope>NUCLEOTIDE SEQUENCE [LARGE SCALE GENOMIC DNA]</scope>
    <source>
        <strain evidence="2">cv. KIB-2019</strain>
    </source>
</reference>
<gene>
    <name evidence="1" type="ORF">K7X08_020491</name>
</gene>
<evidence type="ECO:0000313" key="1">
    <source>
        <dbReference type="EMBL" id="KAJ8553098.1"/>
    </source>
</evidence>
<keyword evidence="2" id="KW-1185">Reference proteome</keyword>
<dbReference type="AlphaFoldDB" id="A0A9Q1M7M5"/>
<proteinExistence type="predicted"/>
<name>A0A9Q1M7M5_9SOLA</name>
<evidence type="ECO:0000313" key="2">
    <source>
        <dbReference type="Proteomes" id="UP001152561"/>
    </source>
</evidence>
<organism evidence="1 2">
    <name type="scientific">Anisodus acutangulus</name>
    <dbReference type="NCBI Taxonomy" id="402998"/>
    <lineage>
        <taxon>Eukaryota</taxon>
        <taxon>Viridiplantae</taxon>
        <taxon>Streptophyta</taxon>
        <taxon>Embryophyta</taxon>
        <taxon>Tracheophyta</taxon>
        <taxon>Spermatophyta</taxon>
        <taxon>Magnoliopsida</taxon>
        <taxon>eudicotyledons</taxon>
        <taxon>Gunneridae</taxon>
        <taxon>Pentapetalae</taxon>
        <taxon>asterids</taxon>
        <taxon>lamiids</taxon>
        <taxon>Solanales</taxon>
        <taxon>Solanaceae</taxon>
        <taxon>Solanoideae</taxon>
        <taxon>Hyoscyameae</taxon>
        <taxon>Anisodus</taxon>
    </lineage>
</organism>
<accession>A0A9Q1M7M5</accession>
<protein>
    <submittedName>
        <fullName evidence="1">Uncharacterized protein</fullName>
    </submittedName>
</protein>
<dbReference type="EMBL" id="JAJAGQ010000009">
    <property type="protein sequence ID" value="KAJ8553098.1"/>
    <property type="molecule type" value="Genomic_DNA"/>
</dbReference>
<dbReference type="Proteomes" id="UP001152561">
    <property type="component" value="Unassembled WGS sequence"/>
</dbReference>
<comment type="caution">
    <text evidence="1">The sequence shown here is derived from an EMBL/GenBank/DDBJ whole genome shotgun (WGS) entry which is preliminary data.</text>
</comment>